<evidence type="ECO:0000313" key="3">
    <source>
        <dbReference type="EMBL" id="SNX74985.1"/>
    </source>
</evidence>
<keyword evidence="4" id="KW-1185">Reference proteome</keyword>
<name>A0A285D5N9_9BACI</name>
<gene>
    <name evidence="3" type="ORF">SAMN05877753_110202</name>
</gene>
<organism evidence="3 4">
    <name type="scientific">Bacillus oleivorans</name>
    <dbReference type="NCBI Taxonomy" id="1448271"/>
    <lineage>
        <taxon>Bacteria</taxon>
        <taxon>Bacillati</taxon>
        <taxon>Bacillota</taxon>
        <taxon>Bacilli</taxon>
        <taxon>Bacillales</taxon>
        <taxon>Bacillaceae</taxon>
        <taxon>Bacillus</taxon>
    </lineage>
</organism>
<evidence type="ECO:0000256" key="1">
    <source>
        <dbReference type="ARBA" id="ARBA00005662"/>
    </source>
</evidence>
<dbReference type="Pfam" id="PF09587">
    <property type="entry name" value="PGA_cap"/>
    <property type="match status" value="1"/>
</dbReference>
<accession>A0A285D5N9</accession>
<evidence type="ECO:0000259" key="2">
    <source>
        <dbReference type="SMART" id="SM00854"/>
    </source>
</evidence>
<protein>
    <submittedName>
        <fullName evidence="3">Poly-gamma-glutamate synthesis protein (Capsule biosynthesis protein)</fullName>
    </submittedName>
</protein>
<dbReference type="OrthoDB" id="9810906at2"/>
<dbReference type="SMART" id="SM00854">
    <property type="entry name" value="PGA_cap"/>
    <property type="match status" value="1"/>
</dbReference>
<evidence type="ECO:0000313" key="4">
    <source>
        <dbReference type="Proteomes" id="UP000219546"/>
    </source>
</evidence>
<proteinExistence type="inferred from homology"/>
<dbReference type="SUPFAM" id="SSF56300">
    <property type="entry name" value="Metallo-dependent phosphatases"/>
    <property type="match status" value="1"/>
</dbReference>
<dbReference type="Gene3D" id="3.60.21.10">
    <property type="match status" value="1"/>
</dbReference>
<comment type="similarity">
    <text evidence="1">Belongs to the CapA family.</text>
</comment>
<dbReference type="Proteomes" id="UP000219546">
    <property type="component" value="Unassembled WGS sequence"/>
</dbReference>
<dbReference type="InterPro" id="IPR052169">
    <property type="entry name" value="CW_Biosynth-Accessory"/>
</dbReference>
<feature type="domain" description="Capsule synthesis protein CapA" evidence="2">
    <location>
        <begin position="58"/>
        <end position="306"/>
    </location>
</feature>
<dbReference type="InterPro" id="IPR019079">
    <property type="entry name" value="Capsule_synth_CapA"/>
</dbReference>
<dbReference type="RefSeq" id="WP_097160235.1">
    <property type="nucleotide sequence ID" value="NZ_JBEPMQ010000011.1"/>
</dbReference>
<dbReference type="CDD" id="cd07381">
    <property type="entry name" value="MPP_CapA"/>
    <property type="match status" value="1"/>
</dbReference>
<reference evidence="3 4" key="1">
    <citation type="submission" date="2017-08" db="EMBL/GenBank/DDBJ databases">
        <authorList>
            <person name="de Groot N.N."/>
        </authorList>
    </citation>
    <scope>NUCLEOTIDE SEQUENCE [LARGE SCALE GENOMIC DNA]</scope>
    <source>
        <strain evidence="3 4">JC228</strain>
    </source>
</reference>
<dbReference type="InterPro" id="IPR029052">
    <property type="entry name" value="Metallo-depent_PP-like"/>
</dbReference>
<dbReference type="PANTHER" id="PTHR33393">
    <property type="entry name" value="POLYGLUTAMINE SYNTHESIS ACCESSORY PROTEIN RV0574C-RELATED"/>
    <property type="match status" value="1"/>
</dbReference>
<dbReference type="AlphaFoldDB" id="A0A285D5N9"/>
<dbReference type="EMBL" id="OAOP01000010">
    <property type="protein sequence ID" value="SNX74985.1"/>
    <property type="molecule type" value="Genomic_DNA"/>
</dbReference>
<sequence length="382" mass="42944">MKNIIILTFILLLTFAGLLTFQWVTKQDETLAMETTPVRLHTFAPFIYQEKGYETSVTLGAIGDILIHDWLYEDAFEKGINGSYNFDPMFANITPLLQKPDILLANQESILGGKEIGISNYPLFNSPQEAGDAIIKAGVDIISTANNHTLDKGENGVLSAIQYYESVGLPYVGSYKSFEDQKKLRIIEKNKISIAFLSYTISTNGLPVPDGKEYLVNVVNEEKIRNEIKRAKEAADVVVMSIHWGQEYIRFPNQHQIDLAQFFISEGVDIVFGHHPHVLQPIEWVETEKGETGLVVFSLGNFLSGQMWDYKDIGGLVEVDLVKTFVEGESTVKITDVRFHPTYVFSKYLRDYLVVPLAEAESYGVPNAAALNQEILEHMLPK</sequence>
<dbReference type="PANTHER" id="PTHR33393:SF12">
    <property type="entry name" value="CAPSULE BIOSYNTHESIS PROTEIN CAPA"/>
    <property type="match status" value="1"/>
</dbReference>